<evidence type="ECO:0000313" key="2">
    <source>
        <dbReference type="EMBL" id="EAR85608.1"/>
    </source>
</evidence>
<feature type="coiled-coil region" evidence="1">
    <location>
        <begin position="53"/>
        <end position="80"/>
    </location>
</feature>
<dbReference type="GeneID" id="7827233"/>
<sequence length="168" mass="20079">MNQQNNTQISNLELFKGTISASKEFYLENISRNSENYPSAHITLNDLEKNERKKKYKEAVKNIKKELDTLLKENTELYRQHNSKEFYIKKSEQLQEYIYCQEDMIKQINKLDKQEENIIQKCEDINENLQLIDSINNITKEQQNLKGVLNQIQRESEKSLYLLNKEKN</sequence>
<gene>
    <name evidence="2" type="ORF">TTHERM_00420160</name>
</gene>
<feature type="coiled-coil region" evidence="1">
    <location>
        <begin position="108"/>
        <end position="158"/>
    </location>
</feature>
<dbReference type="KEGG" id="tet:TTHERM_00420160"/>
<evidence type="ECO:0000256" key="1">
    <source>
        <dbReference type="SAM" id="Coils"/>
    </source>
</evidence>
<dbReference type="EMBL" id="GG662536">
    <property type="protein sequence ID" value="EAR85608.1"/>
    <property type="molecule type" value="Genomic_DNA"/>
</dbReference>
<name>I7M6P9_TETTS</name>
<dbReference type="Proteomes" id="UP000009168">
    <property type="component" value="Unassembled WGS sequence"/>
</dbReference>
<dbReference type="InParanoid" id="I7M6P9"/>
<dbReference type="HOGENOM" id="CLU_1589716_0_0_1"/>
<reference evidence="3" key="1">
    <citation type="journal article" date="2006" name="PLoS Biol.">
        <title>Macronuclear genome sequence of the ciliate Tetrahymena thermophila, a model eukaryote.</title>
        <authorList>
            <person name="Eisen J.A."/>
            <person name="Coyne R.S."/>
            <person name="Wu M."/>
            <person name="Wu D."/>
            <person name="Thiagarajan M."/>
            <person name="Wortman J.R."/>
            <person name="Badger J.H."/>
            <person name="Ren Q."/>
            <person name="Amedeo P."/>
            <person name="Jones K.M."/>
            <person name="Tallon L.J."/>
            <person name="Delcher A.L."/>
            <person name="Salzberg S.L."/>
            <person name="Silva J.C."/>
            <person name="Haas B.J."/>
            <person name="Majoros W.H."/>
            <person name="Farzad M."/>
            <person name="Carlton J.M."/>
            <person name="Smith R.K. Jr."/>
            <person name="Garg J."/>
            <person name="Pearlman R.E."/>
            <person name="Karrer K.M."/>
            <person name="Sun L."/>
            <person name="Manning G."/>
            <person name="Elde N.C."/>
            <person name="Turkewitz A.P."/>
            <person name="Asai D.J."/>
            <person name="Wilkes D.E."/>
            <person name="Wang Y."/>
            <person name="Cai H."/>
            <person name="Collins K."/>
            <person name="Stewart B.A."/>
            <person name="Lee S.R."/>
            <person name="Wilamowska K."/>
            <person name="Weinberg Z."/>
            <person name="Ruzzo W.L."/>
            <person name="Wloga D."/>
            <person name="Gaertig J."/>
            <person name="Frankel J."/>
            <person name="Tsao C.-C."/>
            <person name="Gorovsky M.A."/>
            <person name="Keeling P.J."/>
            <person name="Waller R.F."/>
            <person name="Patron N.J."/>
            <person name="Cherry J.M."/>
            <person name="Stover N.A."/>
            <person name="Krieger C.J."/>
            <person name="del Toro C."/>
            <person name="Ryder H.F."/>
            <person name="Williamson S.C."/>
            <person name="Barbeau R.A."/>
            <person name="Hamilton E.P."/>
            <person name="Orias E."/>
        </authorList>
    </citation>
    <scope>NUCLEOTIDE SEQUENCE [LARGE SCALE GENOMIC DNA]</scope>
    <source>
        <strain evidence="3">SB210</strain>
    </source>
</reference>
<dbReference type="AlphaFoldDB" id="I7M6P9"/>
<keyword evidence="3" id="KW-1185">Reference proteome</keyword>
<accession>I7M6P9</accession>
<protein>
    <submittedName>
        <fullName evidence="2">Reticulocyte-binding protein 1a, putative</fullName>
    </submittedName>
</protein>
<evidence type="ECO:0000313" key="3">
    <source>
        <dbReference type="Proteomes" id="UP000009168"/>
    </source>
</evidence>
<dbReference type="RefSeq" id="XP_001033271.1">
    <property type="nucleotide sequence ID" value="XM_001033271.1"/>
</dbReference>
<proteinExistence type="predicted"/>
<keyword evidence="1" id="KW-0175">Coiled coil</keyword>
<organism evidence="2 3">
    <name type="scientific">Tetrahymena thermophila (strain SB210)</name>
    <dbReference type="NCBI Taxonomy" id="312017"/>
    <lineage>
        <taxon>Eukaryota</taxon>
        <taxon>Sar</taxon>
        <taxon>Alveolata</taxon>
        <taxon>Ciliophora</taxon>
        <taxon>Intramacronucleata</taxon>
        <taxon>Oligohymenophorea</taxon>
        <taxon>Hymenostomatida</taxon>
        <taxon>Tetrahymenina</taxon>
        <taxon>Tetrahymenidae</taxon>
        <taxon>Tetrahymena</taxon>
    </lineage>
</organism>